<evidence type="ECO:0000256" key="2">
    <source>
        <dbReference type="SAM" id="MobiDB-lite"/>
    </source>
</evidence>
<dbReference type="Ensembl" id="ENSLACT00000004019.1">
    <property type="protein sequence ID" value="ENSLACP00000003983.1"/>
    <property type="gene ID" value="ENSLACG00000003547.1"/>
</dbReference>
<dbReference type="Gene3D" id="1.10.10.60">
    <property type="entry name" value="Homeodomain-like"/>
    <property type="match status" value="1"/>
</dbReference>
<evidence type="ECO:0000259" key="3">
    <source>
        <dbReference type="PROSITE" id="PS51253"/>
    </source>
</evidence>
<dbReference type="GO" id="GO:0005634">
    <property type="term" value="C:nucleus"/>
    <property type="evidence" value="ECO:0007669"/>
    <property type="project" value="TreeGrafter"/>
</dbReference>
<keyword evidence="1" id="KW-0238">DNA-binding</keyword>
<dbReference type="PANTHER" id="PTHR19303:SF73">
    <property type="entry name" value="PROTEIN PDC2"/>
    <property type="match status" value="1"/>
</dbReference>
<dbReference type="GO" id="GO:0003677">
    <property type="term" value="F:DNA binding"/>
    <property type="evidence" value="ECO:0007669"/>
    <property type="project" value="UniProtKB-KW"/>
</dbReference>
<accession>H3A2W2</accession>
<reference evidence="4" key="2">
    <citation type="submission" date="2025-08" db="UniProtKB">
        <authorList>
            <consortium name="Ensembl"/>
        </authorList>
    </citation>
    <scope>IDENTIFICATION</scope>
</reference>
<dbReference type="InterPro" id="IPR004875">
    <property type="entry name" value="DDE_SF_endonuclease_dom"/>
</dbReference>
<organism evidence="4 5">
    <name type="scientific">Latimeria chalumnae</name>
    <name type="common">Coelacanth</name>
    <dbReference type="NCBI Taxonomy" id="7897"/>
    <lineage>
        <taxon>Eukaryota</taxon>
        <taxon>Metazoa</taxon>
        <taxon>Chordata</taxon>
        <taxon>Craniata</taxon>
        <taxon>Vertebrata</taxon>
        <taxon>Euteleostomi</taxon>
        <taxon>Coelacanthiformes</taxon>
        <taxon>Coelacanthidae</taxon>
        <taxon>Latimeria</taxon>
    </lineage>
</organism>
<evidence type="ECO:0000313" key="5">
    <source>
        <dbReference type="Proteomes" id="UP000008672"/>
    </source>
</evidence>
<dbReference type="SMART" id="SM00674">
    <property type="entry name" value="CENPB"/>
    <property type="match status" value="1"/>
</dbReference>
<evidence type="ECO:0000313" key="4">
    <source>
        <dbReference type="Ensembl" id="ENSLACP00000003983.1"/>
    </source>
</evidence>
<dbReference type="eggNOG" id="KOG3105">
    <property type="taxonomic scope" value="Eukaryota"/>
</dbReference>
<dbReference type="InParanoid" id="H3A2W2"/>
<dbReference type="AlphaFoldDB" id="H3A2W2"/>
<protein>
    <recommendedName>
        <fullName evidence="3">HTH CENPB-type domain-containing protein</fullName>
    </recommendedName>
</protein>
<dbReference type="EMBL" id="AFYH01149633">
    <property type="status" value="NOT_ANNOTATED_CDS"/>
    <property type="molecule type" value="Genomic_DNA"/>
</dbReference>
<dbReference type="Pfam" id="PF03184">
    <property type="entry name" value="DDE_1"/>
    <property type="match status" value="1"/>
</dbReference>
<dbReference type="HOGENOM" id="CLU_018294_0_0_1"/>
<reference evidence="5" key="1">
    <citation type="submission" date="2011-08" db="EMBL/GenBank/DDBJ databases">
        <title>The draft genome of Latimeria chalumnae.</title>
        <authorList>
            <person name="Di Palma F."/>
            <person name="Alfoldi J."/>
            <person name="Johnson J."/>
            <person name="Berlin A."/>
            <person name="Gnerre S."/>
            <person name="Jaffe D."/>
            <person name="MacCallum I."/>
            <person name="Young S."/>
            <person name="Walker B.J."/>
            <person name="Lander E."/>
            <person name="Lindblad-Toh K."/>
        </authorList>
    </citation>
    <scope>NUCLEOTIDE SEQUENCE [LARGE SCALE GENOMIC DNA]</scope>
    <source>
        <strain evidence="5">Wild caught</strain>
    </source>
</reference>
<gene>
    <name evidence="4" type="primary">LOC102350122</name>
</gene>
<dbReference type="OMA" id="SELCIEY"/>
<dbReference type="InterPro" id="IPR009057">
    <property type="entry name" value="Homeodomain-like_sf"/>
</dbReference>
<dbReference type="PROSITE" id="PS51253">
    <property type="entry name" value="HTH_CENPB"/>
    <property type="match status" value="1"/>
</dbReference>
<feature type="domain" description="HTH CENPB-type" evidence="3">
    <location>
        <begin position="1"/>
        <end position="63"/>
    </location>
</feature>
<dbReference type="Pfam" id="PF03221">
    <property type="entry name" value="HTH_Tnp_Tc5"/>
    <property type="match status" value="1"/>
</dbReference>
<keyword evidence="5" id="KW-1185">Reference proteome</keyword>
<evidence type="ECO:0000256" key="1">
    <source>
        <dbReference type="ARBA" id="ARBA00023125"/>
    </source>
</evidence>
<dbReference type="InterPro" id="IPR050863">
    <property type="entry name" value="CenT-Element_Derived"/>
</dbReference>
<dbReference type="SUPFAM" id="SSF46689">
    <property type="entry name" value="Homeodomain-like"/>
    <property type="match status" value="1"/>
</dbReference>
<dbReference type="PANTHER" id="PTHR19303">
    <property type="entry name" value="TRANSPOSON"/>
    <property type="match status" value="1"/>
</dbReference>
<feature type="region of interest" description="Disordered" evidence="2">
    <location>
        <begin position="360"/>
        <end position="384"/>
    </location>
</feature>
<dbReference type="InterPro" id="IPR006600">
    <property type="entry name" value="HTH_CenpB_DNA-bd_dom"/>
</dbReference>
<proteinExistence type="predicted"/>
<sequence>HPEMEDALFMWFTEVQGRGAAVNDEMLLEKGCVLGERLGVQDFAYSKGWLANFKSRRGNSHHRLHGEAASANMTAIVAGRAELQQTLADYSPNDIYNFDKTGLFYKLRPSGTLATTPVAGHKKSKERITVVLFCNASGTDLRKPIMIARAKRPPTLYTEYFSNAKAWMTSVIFQEIIRTFDHNLHLQGRQCILLLDNASSHAVTGMQLTGMQLTNLKLHFLPPCTTSSIQPLDAGIIRAFKAHYRRQLVQLYVNCAEEGRIQTVDLCQALKMIRLAWRNVTASTVKNCWHHTGILPCDNAVTATDNDEDDMTLAEIQQLIHRLDPAAGPNAAAEYVSIDREVETMQELDDDTIVDIVSTSREESCNGAEDDVDGQDKSEPAPVTSREACTALASAIRF</sequence>
<dbReference type="Proteomes" id="UP000008672">
    <property type="component" value="Unassembled WGS sequence"/>
</dbReference>
<name>H3A2W2_LATCH</name>
<reference evidence="4" key="3">
    <citation type="submission" date="2025-09" db="UniProtKB">
        <authorList>
            <consortium name="Ensembl"/>
        </authorList>
    </citation>
    <scope>IDENTIFICATION</scope>
</reference>
<dbReference type="GeneTree" id="ENSGT00940000163452"/>